<reference evidence="1" key="1">
    <citation type="submission" date="2020-08" db="EMBL/GenBank/DDBJ databases">
        <title>Multicomponent nature underlies the extraordinary mechanical properties of spider dragline silk.</title>
        <authorList>
            <person name="Kono N."/>
            <person name="Nakamura H."/>
            <person name="Mori M."/>
            <person name="Yoshida Y."/>
            <person name="Ohtoshi R."/>
            <person name="Malay A.D."/>
            <person name="Moran D.A.P."/>
            <person name="Tomita M."/>
            <person name="Numata K."/>
            <person name="Arakawa K."/>
        </authorList>
    </citation>
    <scope>NUCLEOTIDE SEQUENCE</scope>
</reference>
<sequence length="94" mass="10653">MIPYLRGEQHRYASYYSIDSFLSSCREQGAAVRMPMRYRGAASQSCPVNRQKAATASLLGLSGISKRQLFLPDLVSILDKSSFWYDDHMICLIN</sequence>
<protein>
    <submittedName>
        <fullName evidence="1">Uncharacterized protein</fullName>
    </submittedName>
</protein>
<keyword evidence="2" id="KW-1185">Reference proteome</keyword>
<dbReference type="EMBL" id="BMAW01013727">
    <property type="protein sequence ID" value="GFT35517.1"/>
    <property type="molecule type" value="Genomic_DNA"/>
</dbReference>
<accession>A0A8X6NUI6</accession>
<name>A0A8X6NUI6_NEPPI</name>
<proteinExistence type="predicted"/>
<evidence type="ECO:0000313" key="2">
    <source>
        <dbReference type="Proteomes" id="UP000887013"/>
    </source>
</evidence>
<comment type="caution">
    <text evidence="1">The sequence shown here is derived from an EMBL/GenBank/DDBJ whole genome shotgun (WGS) entry which is preliminary data.</text>
</comment>
<organism evidence="1 2">
    <name type="scientific">Nephila pilipes</name>
    <name type="common">Giant wood spider</name>
    <name type="synonym">Nephila maculata</name>
    <dbReference type="NCBI Taxonomy" id="299642"/>
    <lineage>
        <taxon>Eukaryota</taxon>
        <taxon>Metazoa</taxon>
        <taxon>Ecdysozoa</taxon>
        <taxon>Arthropoda</taxon>
        <taxon>Chelicerata</taxon>
        <taxon>Arachnida</taxon>
        <taxon>Araneae</taxon>
        <taxon>Araneomorphae</taxon>
        <taxon>Entelegynae</taxon>
        <taxon>Araneoidea</taxon>
        <taxon>Nephilidae</taxon>
        <taxon>Nephila</taxon>
    </lineage>
</organism>
<gene>
    <name evidence="1" type="ORF">NPIL_360721</name>
</gene>
<evidence type="ECO:0000313" key="1">
    <source>
        <dbReference type="EMBL" id="GFT35517.1"/>
    </source>
</evidence>
<dbReference type="Proteomes" id="UP000887013">
    <property type="component" value="Unassembled WGS sequence"/>
</dbReference>
<dbReference type="AlphaFoldDB" id="A0A8X6NUI6"/>